<dbReference type="PROSITE" id="PS51194">
    <property type="entry name" value="HELICASE_CTER"/>
    <property type="match status" value="1"/>
</dbReference>
<feature type="region of interest" description="Disordered" evidence="6">
    <location>
        <begin position="1"/>
        <end position="22"/>
    </location>
</feature>
<evidence type="ECO:0000256" key="2">
    <source>
        <dbReference type="ARBA" id="ARBA00022741"/>
    </source>
</evidence>
<feature type="compositionally biased region" description="Basic and acidic residues" evidence="6">
    <location>
        <begin position="723"/>
        <end position="735"/>
    </location>
</feature>
<dbReference type="InterPro" id="IPR032284">
    <property type="entry name" value="RecQ_Zn-bd"/>
</dbReference>
<evidence type="ECO:0000256" key="3">
    <source>
        <dbReference type="ARBA" id="ARBA00022840"/>
    </source>
</evidence>
<dbReference type="Gene3D" id="3.40.50.300">
    <property type="entry name" value="P-loop containing nucleotide triphosphate hydrolases"/>
    <property type="match status" value="2"/>
</dbReference>
<accession>A0A9P6SZR6</accession>
<keyword evidence="3" id="KW-0067">ATP-binding</keyword>
<evidence type="ECO:0000256" key="4">
    <source>
        <dbReference type="ARBA" id="ARBA00034617"/>
    </source>
</evidence>
<dbReference type="GO" id="GO:0005694">
    <property type="term" value="C:chromosome"/>
    <property type="evidence" value="ECO:0007669"/>
    <property type="project" value="TreeGrafter"/>
</dbReference>
<dbReference type="SUPFAM" id="SSF52540">
    <property type="entry name" value="P-loop containing nucleoside triphosphate hydrolases"/>
    <property type="match status" value="2"/>
</dbReference>
<reference evidence="9" key="1">
    <citation type="journal article" date="2020" name="Fungal Divers.">
        <title>Resolving the Mortierellaceae phylogeny through synthesis of multi-gene phylogenetics and phylogenomics.</title>
        <authorList>
            <person name="Vandepol N."/>
            <person name="Liber J."/>
            <person name="Desiro A."/>
            <person name="Na H."/>
            <person name="Kennedy M."/>
            <person name="Barry K."/>
            <person name="Grigoriev I.V."/>
            <person name="Miller A.N."/>
            <person name="O'Donnell K."/>
            <person name="Stajich J.E."/>
            <person name="Bonito G."/>
        </authorList>
    </citation>
    <scope>NUCLEOTIDE SEQUENCE</scope>
    <source>
        <strain evidence="9">NRRL 2769</strain>
    </source>
</reference>
<dbReference type="InterPro" id="IPR027417">
    <property type="entry name" value="P-loop_NTPase"/>
</dbReference>
<dbReference type="InterPro" id="IPR021369">
    <property type="entry name" value="DUF2985"/>
</dbReference>
<dbReference type="Proteomes" id="UP000703661">
    <property type="component" value="Unassembled WGS sequence"/>
</dbReference>
<protein>
    <recommendedName>
        <fullName evidence="5">DNA 3'-5' helicase</fullName>
        <ecNumber evidence="5">5.6.2.4</ecNumber>
    </recommendedName>
</protein>
<dbReference type="InterPro" id="IPR001650">
    <property type="entry name" value="Helicase_C-like"/>
</dbReference>
<dbReference type="Pfam" id="PF00270">
    <property type="entry name" value="DEAD"/>
    <property type="match status" value="1"/>
</dbReference>
<dbReference type="CDD" id="cd18794">
    <property type="entry name" value="SF2_C_RecQ"/>
    <property type="match status" value="1"/>
</dbReference>
<feature type="non-terminal residue" evidence="9">
    <location>
        <position position="1224"/>
    </location>
</feature>
<gene>
    <name evidence="9" type="primary">RECQL5</name>
    <name evidence="9" type="ORF">BGZ80_010812</name>
</gene>
<dbReference type="CDD" id="cd17920">
    <property type="entry name" value="DEXHc_RecQ"/>
    <property type="match status" value="1"/>
</dbReference>
<feature type="region of interest" description="Disordered" evidence="6">
    <location>
        <begin position="472"/>
        <end position="511"/>
    </location>
</feature>
<dbReference type="SMART" id="SM00490">
    <property type="entry name" value="HELICc"/>
    <property type="match status" value="1"/>
</dbReference>
<dbReference type="PANTHER" id="PTHR13710:SF152">
    <property type="entry name" value="ATP-DEPENDENT DNA HELICASE Q5"/>
    <property type="match status" value="1"/>
</dbReference>
<comment type="similarity">
    <text evidence="1">Belongs to the helicase family. RecQ subfamily.</text>
</comment>
<dbReference type="PROSITE" id="PS51192">
    <property type="entry name" value="HELICASE_ATP_BIND_1"/>
    <property type="match status" value="1"/>
</dbReference>
<dbReference type="InterPro" id="IPR014001">
    <property type="entry name" value="Helicase_ATP-bd"/>
</dbReference>
<sequence length="1224" mass="136370">MNNPKIQTRLSFKNHSGNTDDFQKEQQQRHASKAILDCHKCLRSGRDALVIMPTGGGKSLCYQLTAVMSKGVTVVVSPLLALIHDQATAMLRLGIKAAALNSSIGKKERADIIADLNISVPSLKILYVTPELLATGDFRKLLAALESRDMLARLVIDEVRFNSDDKYENFLGFLRGVYKSRKKRLQVESDKSTAPISSSVQEIEPVCGIIYCGQRLMCEELANRLVDDGIMAAAFHSGMTPKQRASVQQRWCSEAGSAVVAKNDSKEKPIDIIVATIAFGMGIDKPNVRFVCHWELPKTIEGYYQESGRAGRDGDISRCILYYSREDRTKIEFLLEVEKERRRVKSKQSSIQISNQQRTPAMDPAQTFQKMVAYCENVSQCRHVFLCEYFGETGVKKDVVCKDGVRCDICRTPEKVAKEKADKLSDIHRIGHLAQHMGGSKTVIGSDGHVQVQGSWRSASVALGRYDADLIGDEDGDAKDSDTSGSDSEDSGEISPTLEENEDEDPEAVRKAKRRKLLFGNSVEPSYYKKPAAPSKTSIEHIQAIAANRYGLFHIESPKVELKFRELCYETVERSLTSLLQGAHKSLTAEYFSRLGTEQGQLSKSEVDSRLARFAKTLAQEIEKKGFESSGTANTYKTVLGHRVRDIKGFETQARLGLATLSTATAMPQPAETSTTSKEQLSATSVPAKFQNQAWATAVQIIKHIMVNSKSSTSEESATYTAVHKDDGQEERPDQRQPNLVCPYTNSKNSNKNITCKTEPELQQPNNMTSAASKSKDRPTQTESFSLRTWIRNAPWIWGAFLVLLMGNMVKLADDSTQKLWIEIASQVLNGFFTLANVPVHPKRFLGYILGLRIWREDNAVRQQFVSRFLEDHMERRAAEGLTKKEYTQELLSMLDFYRCFPEYGHSRKAEEFNVGGTQDRSHPFNPREHLVPTTTSAVASAPKMSSLDCNAAQDQLAASNNFESATLLETSDSVAPTPSEGSVEVDIAEKDLHGLLAEEADRVVQSVVLPFLPFPMDTDSAAFPRDWQPSLDIEAPLEEMELSERSFMPQRTSMPLHSRRTLNRGSSYASFSKMPTKRTMPRTRARTMSMSIAKEAGSPTFVIHEGHHMRSGSPGGDPRGNVSSVMKEEEGPSSKKSKSLPPLIPMPLALTVEQMDWVDGRQVRLLKLQSDLQKGWPWYHYTIPDGIEPVDFFATRSEVELACSVPEESRETIMFSSSPSDLV</sequence>
<dbReference type="PANTHER" id="PTHR13710">
    <property type="entry name" value="DNA HELICASE RECQ FAMILY MEMBER"/>
    <property type="match status" value="1"/>
</dbReference>
<evidence type="ECO:0000256" key="1">
    <source>
        <dbReference type="ARBA" id="ARBA00005446"/>
    </source>
</evidence>
<dbReference type="GO" id="GO:0005634">
    <property type="term" value="C:nucleus"/>
    <property type="evidence" value="ECO:0007669"/>
    <property type="project" value="TreeGrafter"/>
</dbReference>
<feature type="region of interest" description="Disordered" evidence="6">
    <location>
        <begin position="1108"/>
        <end position="1141"/>
    </location>
</feature>
<evidence type="ECO:0000256" key="6">
    <source>
        <dbReference type="SAM" id="MobiDB-lite"/>
    </source>
</evidence>
<dbReference type="Pfam" id="PF00271">
    <property type="entry name" value="Helicase_C"/>
    <property type="match status" value="1"/>
</dbReference>
<proteinExistence type="inferred from homology"/>
<dbReference type="GO" id="GO:0005524">
    <property type="term" value="F:ATP binding"/>
    <property type="evidence" value="ECO:0007669"/>
    <property type="project" value="UniProtKB-KW"/>
</dbReference>
<evidence type="ECO:0000259" key="8">
    <source>
        <dbReference type="PROSITE" id="PS51194"/>
    </source>
</evidence>
<evidence type="ECO:0000256" key="5">
    <source>
        <dbReference type="ARBA" id="ARBA00034808"/>
    </source>
</evidence>
<name>A0A9P6SZR6_9FUNG</name>
<dbReference type="GO" id="GO:0005737">
    <property type="term" value="C:cytoplasm"/>
    <property type="evidence" value="ECO:0007669"/>
    <property type="project" value="TreeGrafter"/>
</dbReference>
<dbReference type="GO" id="GO:0043138">
    <property type="term" value="F:3'-5' DNA helicase activity"/>
    <property type="evidence" value="ECO:0007669"/>
    <property type="project" value="UniProtKB-EC"/>
</dbReference>
<feature type="compositionally biased region" description="Low complexity" evidence="6">
    <location>
        <begin position="713"/>
        <end position="722"/>
    </location>
</feature>
<feature type="region of interest" description="Disordered" evidence="6">
    <location>
        <begin position="713"/>
        <end position="780"/>
    </location>
</feature>
<dbReference type="Pfam" id="PF11204">
    <property type="entry name" value="DUF2985"/>
    <property type="match status" value="1"/>
</dbReference>
<feature type="domain" description="Helicase C-terminal" evidence="8">
    <location>
        <begin position="195"/>
        <end position="357"/>
    </location>
</feature>
<comment type="caution">
    <text evidence="9">The sequence shown here is derived from an EMBL/GenBank/DDBJ whole genome shotgun (WGS) entry which is preliminary data.</text>
</comment>
<dbReference type="AlphaFoldDB" id="A0A9P6SZR6"/>
<dbReference type="GO" id="GO:0000724">
    <property type="term" value="P:double-strand break repair via homologous recombination"/>
    <property type="evidence" value="ECO:0007669"/>
    <property type="project" value="TreeGrafter"/>
</dbReference>
<keyword evidence="9" id="KW-0378">Hydrolase</keyword>
<dbReference type="EMBL" id="JAAAID010000795">
    <property type="protein sequence ID" value="KAG0013842.1"/>
    <property type="molecule type" value="Genomic_DNA"/>
</dbReference>
<dbReference type="Pfam" id="PF16124">
    <property type="entry name" value="RecQ_Zn_bind"/>
    <property type="match status" value="1"/>
</dbReference>
<dbReference type="GO" id="GO:0003676">
    <property type="term" value="F:nucleic acid binding"/>
    <property type="evidence" value="ECO:0007669"/>
    <property type="project" value="InterPro"/>
</dbReference>
<dbReference type="EC" id="5.6.2.4" evidence="5"/>
<evidence type="ECO:0000313" key="9">
    <source>
        <dbReference type="EMBL" id="KAG0013842.1"/>
    </source>
</evidence>
<dbReference type="InterPro" id="IPR011545">
    <property type="entry name" value="DEAD/DEAH_box_helicase_dom"/>
</dbReference>
<feature type="compositionally biased region" description="Polar residues" evidence="6">
    <location>
        <begin position="744"/>
        <end position="773"/>
    </location>
</feature>
<keyword evidence="10" id="KW-1185">Reference proteome</keyword>
<keyword evidence="9" id="KW-0347">Helicase</keyword>
<evidence type="ECO:0000313" key="10">
    <source>
        <dbReference type="Proteomes" id="UP000703661"/>
    </source>
</evidence>
<dbReference type="GO" id="GO:0009378">
    <property type="term" value="F:four-way junction helicase activity"/>
    <property type="evidence" value="ECO:0007669"/>
    <property type="project" value="TreeGrafter"/>
</dbReference>
<feature type="domain" description="Helicase ATP-binding" evidence="7">
    <location>
        <begin position="39"/>
        <end position="173"/>
    </location>
</feature>
<keyword evidence="2" id="KW-0547">Nucleotide-binding</keyword>
<evidence type="ECO:0000259" key="7">
    <source>
        <dbReference type="PROSITE" id="PS51192"/>
    </source>
</evidence>
<comment type="catalytic activity">
    <reaction evidence="4">
        <text>Couples ATP hydrolysis with the unwinding of duplex DNA by translocating in the 3'-5' direction.</text>
        <dbReference type="EC" id="5.6.2.4"/>
    </reaction>
</comment>
<dbReference type="SMART" id="SM00487">
    <property type="entry name" value="DEXDc"/>
    <property type="match status" value="1"/>
</dbReference>
<feature type="compositionally biased region" description="Polar residues" evidence="6">
    <location>
        <begin position="1"/>
        <end position="20"/>
    </location>
</feature>
<organism evidence="9 10">
    <name type="scientific">Entomortierella chlamydospora</name>
    <dbReference type="NCBI Taxonomy" id="101097"/>
    <lineage>
        <taxon>Eukaryota</taxon>
        <taxon>Fungi</taxon>
        <taxon>Fungi incertae sedis</taxon>
        <taxon>Mucoromycota</taxon>
        <taxon>Mortierellomycotina</taxon>
        <taxon>Mortierellomycetes</taxon>
        <taxon>Mortierellales</taxon>
        <taxon>Mortierellaceae</taxon>
        <taxon>Entomortierella</taxon>
    </lineage>
</organism>